<comment type="caution">
    <text evidence="2">The sequence shown here is derived from an EMBL/GenBank/DDBJ whole genome shotgun (WGS) entry which is preliminary data.</text>
</comment>
<evidence type="ECO:0000313" key="3">
    <source>
        <dbReference type="Proteomes" id="UP001219525"/>
    </source>
</evidence>
<evidence type="ECO:0000313" key="2">
    <source>
        <dbReference type="EMBL" id="KAJ7206473.1"/>
    </source>
</evidence>
<evidence type="ECO:0000256" key="1">
    <source>
        <dbReference type="SAM" id="MobiDB-lite"/>
    </source>
</evidence>
<proteinExistence type="predicted"/>
<feature type="compositionally biased region" description="Basic and acidic residues" evidence="1">
    <location>
        <begin position="1"/>
        <end position="12"/>
    </location>
</feature>
<feature type="compositionally biased region" description="Pro residues" evidence="1">
    <location>
        <begin position="31"/>
        <end position="44"/>
    </location>
</feature>
<feature type="region of interest" description="Disordered" evidence="1">
    <location>
        <begin position="1"/>
        <end position="46"/>
    </location>
</feature>
<name>A0AAD6YD05_9AGAR</name>
<accession>A0AAD6YD05</accession>
<sequence>MNSIGKLDEERGTSAGLNRSVRWKKDSAANPPAPKEPVPNPAPKPGNAANAFAVAGKWAEDAIRRRHTVFKNFKSLSMVVEARVGMDGPLAPGSYGFVVIGSDIVLALVLAMYARGGGKATAHSILPSCNNIGAPLYLLVQTFEQLYRRQFRPTHKRDIHLRIKCFAHNLPHPSLRRFLILAEQCSWIRDFQALHNEREKIGSAVASLNTVRQKGGQTVSILDYEEPEDLDREEYNDGCL</sequence>
<reference evidence="2" key="1">
    <citation type="submission" date="2023-03" db="EMBL/GenBank/DDBJ databases">
        <title>Massive genome expansion in bonnet fungi (Mycena s.s.) driven by repeated elements and novel gene families across ecological guilds.</title>
        <authorList>
            <consortium name="Lawrence Berkeley National Laboratory"/>
            <person name="Harder C.B."/>
            <person name="Miyauchi S."/>
            <person name="Viragh M."/>
            <person name="Kuo A."/>
            <person name="Thoen E."/>
            <person name="Andreopoulos B."/>
            <person name="Lu D."/>
            <person name="Skrede I."/>
            <person name="Drula E."/>
            <person name="Henrissat B."/>
            <person name="Morin E."/>
            <person name="Kohler A."/>
            <person name="Barry K."/>
            <person name="LaButti K."/>
            <person name="Morin E."/>
            <person name="Salamov A."/>
            <person name="Lipzen A."/>
            <person name="Mereny Z."/>
            <person name="Hegedus B."/>
            <person name="Baldrian P."/>
            <person name="Stursova M."/>
            <person name="Weitz H."/>
            <person name="Taylor A."/>
            <person name="Grigoriev I.V."/>
            <person name="Nagy L.G."/>
            <person name="Martin F."/>
            <person name="Kauserud H."/>
        </authorList>
    </citation>
    <scope>NUCLEOTIDE SEQUENCE</scope>
    <source>
        <strain evidence="2">9144</strain>
    </source>
</reference>
<dbReference type="AlphaFoldDB" id="A0AAD6YD05"/>
<gene>
    <name evidence="2" type="ORF">GGX14DRAFT_396865</name>
</gene>
<organism evidence="2 3">
    <name type="scientific">Mycena pura</name>
    <dbReference type="NCBI Taxonomy" id="153505"/>
    <lineage>
        <taxon>Eukaryota</taxon>
        <taxon>Fungi</taxon>
        <taxon>Dikarya</taxon>
        <taxon>Basidiomycota</taxon>
        <taxon>Agaricomycotina</taxon>
        <taxon>Agaricomycetes</taxon>
        <taxon>Agaricomycetidae</taxon>
        <taxon>Agaricales</taxon>
        <taxon>Marasmiineae</taxon>
        <taxon>Mycenaceae</taxon>
        <taxon>Mycena</taxon>
    </lineage>
</organism>
<dbReference type="EMBL" id="JARJCW010000039">
    <property type="protein sequence ID" value="KAJ7206473.1"/>
    <property type="molecule type" value="Genomic_DNA"/>
</dbReference>
<protein>
    <submittedName>
        <fullName evidence="2">Uncharacterized protein</fullName>
    </submittedName>
</protein>
<dbReference type="Proteomes" id="UP001219525">
    <property type="component" value="Unassembled WGS sequence"/>
</dbReference>
<keyword evidence="3" id="KW-1185">Reference proteome</keyword>